<feature type="coiled-coil region" evidence="13">
    <location>
        <begin position="164"/>
        <end position="198"/>
    </location>
</feature>
<dbReference type="GO" id="GO:0008270">
    <property type="term" value="F:zinc ion binding"/>
    <property type="evidence" value="ECO:0007669"/>
    <property type="project" value="UniProtKB-KW"/>
</dbReference>
<keyword evidence="4 12" id="KW-0863">Zinc-finger</keyword>
<comment type="similarity">
    <text evidence="2">Belongs to the THAP1 family.</text>
</comment>
<evidence type="ECO:0000256" key="6">
    <source>
        <dbReference type="ARBA" id="ARBA00023015"/>
    </source>
</evidence>
<dbReference type="PANTHER" id="PTHR46600">
    <property type="entry name" value="THAP DOMAIN-CONTAINING"/>
    <property type="match status" value="1"/>
</dbReference>
<evidence type="ECO:0000256" key="4">
    <source>
        <dbReference type="ARBA" id="ARBA00022771"/>
    </source>
</evidence>
<feature type="domain" description="THAP-type" evidence="14">
    <location>
        <begin position="1"/>
        <end position="79"/>
    </location>
</feature>
<dbReference type="PROSITE" id="PS50950">
    <property type="entry name" value="ZF_THAP"/>
    <property type="match status" value="1"/>
</dbReference>
<dbReference type="InterPro" id="IPR006612">
    <property type="entry name" value="THAP_Znf"/>
</dbReference>
<evidence type="ECO:0000313" key="16">
    <source>
        <dbReference type="EMBL" id="KAJ3656785.1"/>
    </source>
</evidence>
<keyword evidence="17" id="KW-1185">Reference proteome</keyword>
<evidence type="ECO:0000313" key="17">
    <source>
        <dbReference type="Proteomes" id="UP001168821"/>
    </source>
</evidence>
<reference evidence="16" key="1">
    <citation type="journal article" date="2023" name="G3 (Bethesda)">
        <title>Whole genome assemblies of Zophobas morio and Tenebrio molitor.</title>
        <authorList>
            <person name="Kaur S."/>
            <person name="Stinson S.A."/>
            <person name="diCenzo G.C."/>
        </authorList>
    </citation>
    <scope>NUCLEOTIDE SEQUENCE</scope>
    <source>
        <strain evidence="16">QUZm001</strain>
    </source>
</reference>
<dbReference type="PANTHER" id="PTHR46600:SF1">
    <property type="entry name" value="THAP DOMAIN-CONTAINING PROTEIN 1"/>
    <property type="match status" value="1"/>
</dbReference>
<keyword evidence="10" id="KW-0539">Nucleus</keyword>
<evidence type="ECO:0000256" key="11">
    <source>
        <dbReference type="ARBA" id="ARBA00023306"/>
    </source>
</evidence>
<sequence length="216" mass="24924">MVRQCVVCGSPQTKYSSYSFHRIPTVESKRAKWLKACGLEHKSISKYSVICSQHFAENDYDEHHSPKRTLLPSAVPSSVHVKQEFQFTFIKVEDTQNAESEMLIKCESHNQISDFNLPHVSTDVQNPAQLEPEIAVRYPGDLQVSHFETPRKAKRHLEFVMEVIEGQRKKIRLLHTQNQRLNKKITSFATLLADLKEKKLMSNEAHDAIKVHFKLT</sequence>
<dbReference type="InterPro" id="IPR026516">
    <property type="entry name" value="THAP1/10"/>
</dbReference>
<keyword evidence="8 12" id="KW-0238">DNA-binding</keyword>
<dbReference type="SMART" id="SM00692">
    <property type="entry name" value="DM3"/>
    <property type="match status" value="1"/>
</dbReference>
<keyword evidence="3" id="KW-0479">Metal-binding</keyword>
<keyword evidence="9" id="KW-0804">Transcription</keyword>
<evidence type="ECO:0000256" key="5">
    <source>
        <dbReference type="ARBA" id="ARBA00022833"/>
    </source>
</evidence>
<evidence type="ECO:0000256" key="2">
    <source>
        <dbReference type="ARBA" id="ARBA00006177"/>
    </source>
</evidence>
<accession>A0AA38IIV2</accession>
<evidence type="ECO:0000256" key="13">
    <source>
        <dbReference type="SAM" id="Coils"/>
    </source>
</evidence>
<evidence type="ECO:0000256" key="10">
    <source>
        <dbReference type="ARBA" id="ARBA00023242"/>
    </source>
</evidence>
<evidence type="ECO:0000256" key="7">
    <source>
        <dbReference type="ARBA" id="ARBA00023054"/>
    </source>
</evidence>
<evidence type="ECO:0000256" key="8">
    <source>
        <dbReference type="ARBA" id="ARBA00023125"/>
    </source>
</evidence>
<dbReference type="SUPFAM" id="SSF57716">
    <property type="entry name" value="Glucocorticoid receptor-like (DNA-binding domain)"/>
    <property type="match status" value="1"/>
</dbReference>
<evidence type="ECO:0000313" key="15">
    <source>
        <dbReference type="EMBL" id="KAJ3655617.1"/>
    </source>
</evidence>
<gene>
    <name evidence="15" type="ORF">Zmor_014739</name>
    <name evidence="16" type="ORF">Zmor_015833</name>
</gene>
<keyword evidence="5" id="KW-0862">Zinc</keyword>
<evidence type="ECO:0000256" key="3">
    <source>
        <dbReference type="ARBA" id="ARBA00022723"/>
    </source>
</evidence>
<dbReference type="SMART" id="SM00980">
    <property type="entry name" value="THAP"/>
    <property type="match status" value="1"/>
</dbReference>
<evidence type="ECO:0000256" key="1">
    <source>
        <dbReference type="ARBA" id="ARBA00004642"/>
    </source>
</evidence>
<dbReference type="EMBL" id="JALNTZ010000004">
    <property type="protein sequence ID" value="KAJ3656785.1"/>
    <property type="molecule type" value="Genomic_DNA"/>
</dbReference>
<dbReference type="GO" id="GO:0043565">
    <property type="term" value="F:sequence-specific DNA binding"/>
    <property type="evidence" value="ECO:0007669"/>
    <property type="project" value="InterPro"/>
</dbReference>
<dbReference type="AlphaFoldDB" id="A0AA38IIV2"/>
<evidence type="ECO:0000259" key="14">
    <source>
        <dbReference type="PROSITE" id="PS50950"/>
    </source>
</evidence>
<comment type="subcellular location">
    <subcellularLocation>
        <location evidence="1">Nucleus</location>
        <location evidence="1">Nucleoplasm</location>
    </subcellularLocation>
</comment>
<name>A0AA38IIV2_9CUCU</name>
<dbReference type="InterPro" id="IPR038441">
    <property type="entry name" value="THAP_Znf_sf"/>
</dbReference>
<dbReference type="EMBL" id="JALNTZ010000004">
    <property type="protein sequence ID" value="KAJ3655617.1"/>
    <property type="molecule type" value="Genomic_DNA"/>
</dbReference>
<evidence type="ECO:0000256" key="9">
    <source>
        <dbReference type="ARBA" id="ARBA00023163"/>
    </source>
</evidence>
<keyword evidence="6" id="KW-0805">Transcription regulation</keyword>
<dbReference type="Pfam" id="PF05485">
    <property type="entry name" value="THAP"/>
    <property type="match status" value="1"/>
</dbReference>
<evidence type="ECO:0000256" key="12">
    <source>
        <dbReference type="PROSITE-ProRule" id="PRU00309"/>
    </source>
</evidence>
<dbReference type="Gene3D" id="6.20.210.20">
    <property type="entry name" value="THAP domain"/>
    <property type="match status" value="1"/>
</dbReference>
<dbReference type="Proteomes" id="UP001168821">
    <property type="component" value="Unassembled WGS sequence"/>
</dbReference>
<proteinExistence type="inferred from homology"/>
<comment type="caution">
    <text evidence="16">The sequence shown here is derived from an EMBL/GenBank/DDBJ whole genome shotgun (WGS) entry which is preliminary data.</text>
</comment>
<protein>
    <recommendedName>
        <fullName evidence="14">THAP-type domain-containing protein</fullName>
    </recommendedName>
</protein>
<keyword evidence="11" id="KW-0131">Cell cycle</keyword>
<keyword evidence="7 13" id="KW-0175">Coiled coil</keyword>
<dbReference type="GO" id="GO:0005654">
    <property type="term" value="C:nucleoplasm"/>
    <property type="evidence" value="ECO:0007669"/>
    <property type="project" value="UniProtKB-SubCell"/>
</dbReference>
<organism evidence="16 17">
    <name type="scientific">Zophobas morio</name>
    <dbReference type="NCBI Taxonomy" id="2755281"/>
    <lineage>
        <taxon>Eukaryota</taxon>
        <taxon>Metazoa</taxon>
        <taxon>Ecdysozoa</taxon>
        <taxon>Arthropoda</taxon>
        <taxon>Hexapoda</taxon>
        <taxon>Insecta</taxon>
        <taxon>Pterygota</taxon>
        <taxon>Neoptera</taxon>
        <taxon>Endopterygota</taxon>
        <taxon>Coleoptera</taxon>
        <taxon>Polyphaga</taxon>
        <taxon>Cucujiformia</taxon>
        <taxon>Tenebrionidae</taxon>
        <taxon>Zophobas</taxon>
    </lineage>
</organism>